<dbReference type="EMBL" id="JBEFKJ010000041">
    <property type="protein sequence ID" value="KAL2037355.1"/>
    <property type="molecule type" value="Genomic_DNA"/>
</dbReference>
<feature type="region of interest" description="Disordered" evidence="1">
    <location>
        <begin position="391"/>
        <end position="410"/>
    </location>
</feature>
<feature type="compositionally biased region" description="Polar residues" evidence="1">
    <location>
        <begin position="342"/>
        <end position="363"/>
    </location>
</feature>
<feature type="compositionally biased region" description="Basic and acidic residues" evidence="1">
    <location>
        <begin position="477"/>
        <end position="491"/>
    </location>
</feature>
<dbReference type="Proteomes" id="UP001590950">
    <property type="component" value="Unassembled WGS sequence"/>
</dbReference>
<reference evidence="2 3" key="1">
    <citation type="submission" date="2024-09" db="EMBL/GenBank/DDBJ databases">
        <title>Rethinking Asexuality: The Enigmatic Case of Functional Sexual Genes in Lepraria (Stereocaulaceae).</title>
        <authorList>
            <person name="Doellman M."/>
            <person name="Sun Y."/>
            <person name="Barcenas-Pena A."/>
            <person name="Lumbsch H.T."/>
            <person name="Grewe F."/>
        </authorList>
    </citation>
    <scope>NUCLEOTIDE SEQUENCE [LARGE SCALE GENOMIC DNA]</scope>
    <source>
        <strain evidence="2 3">Mercado 3170</strain>
    </source>
</reference>
<feature type="region of interest" description="Disordered" evidence="1">
    <location>
        <begin position="288"/>
        <end position="370"/>
    </location>
</feature>
<gene>
    <name evidence="2" type="ORF">N7G274_009840</name>
</gene>
<feature type="compositionally biased region" description="Polar residues" evidence="1">
    <location>
        <begin position="220"/>
        <end position="237"/>
    </location>
</feature>
<evidence type="ECO:0000256" key="1">
    <source>
        <dbReference type="SAM" id="MobiDB-lite"/>
    </source>
</evidence>
<comment type="caution">
    <text evidence="2">The sequence shown here is derived from an EMBL/GenBank/DDBJ whole genome shotgun (WGS) entry which is preliminary data.</text>
</comment>
<evidence type="ECO:0000313" key="3">
    <source>
        <dbReference type="Proteomes" id="UP001590950"/>
    </source>
</evidence>
<name>A0ABR3ZUS4_9LECA</name>
<organism evidence="2 3">
    <name type="scientific">Stereocaulon virgatum</name>
    <dbReference type="NCBI Taxonomy" id="373712"/>
    <lineage>
        <taxon>Eukaryota</taxon>
        <taxon>Fungi</taxon>
        <taxon>Dikarya</taxon>
        <taxon>Ascomycota</taxon>
        <taxon>Pezizomycotina</taxon>
        <taxon>Lecanoromycetes</taxon>
        <taxon>OSLEUM clade</taxon>
        <taxon>Lecanoromycetidae</taxon>
        <taxon>Lecanorales</taxon>
        <taxon>Lecanorineae</taxon>
        <taxon>Stereocaulaceae</taxon>
        <taxon>Stereocaulon</taxon>
    </lineage>
</organism>
<protein>
    <submittedName>
        <fullName evidence="2">Uncharacterized protein</fullName>
    </submittedName>
</protein>
<accession>A0ABR3ZUS4</accession>
<feature type="region of interest" description="Disordered" evidence="1">
    <location>
        <begin position="189"/>
        <end position="239"/>
    </location>
</feature>
<evidence type="ECO:0000313" key="2">
    <source>
        <dbReference type="EMBL" id="KAL2037355.1"/>
    </source>
</evidence>
<feature type="region of interest" description="Disordered" evidence="1">
    <location>
        <begin position="469"/>
        <end position="514"/>
    </location>
</feature>
<feature type="compositionally biased region" description="Low complexity" evidence="1">
    <location>
        <begin position="196"/>
        <end position="209"/>
    </location>
</feature>
<proteinExistence type="predicted"/>
<sequence length="514" mass="56657">MSGLTQSSGSFHLPYLLSKRGMKIFKEIVRPNVQPHNDDDTWFQNQYEQYLQLARVYQSHNIPDQQWRFEIVRDGTHDHLQIPPSLLAEQQQANSFALVADPHVAQQGHQMTIRPSYRNATYQNAHFNSNALQLNGHFNPTTSGYSNILYGQIDSNSGLSDSSKALNPHAEEFRHPAGAARRNHSLRAPVTQTATSDSPDFSSSSQQRQSAHHTPLVRGPQTTNSIGPPARSSSAAQGEQCPIDNDIATAAPLFGLDAFAAEQRRYYIISPQVEARHACRPIAPALHSTYSPENAPPLDGEHSTLPYGGGQLSPSQNPDGTRKLYIPPFRWTQIQDRRPNGLHNSSKDTIGSRQASKSPSRAQSPYVFSPTPKSSRLANVILKFENLARGQSEEHMNSTAATTPPTPAPPVVLNQVRAAPANARKGLRVTDIEAARAIARKKEKEDLFAGSIVEERVLARRAHTYGPIARPCNIQPPKERQLFGSDTESRTSGETNFSRPEPDVRSAFACPTLA</sequence>
<keyword evidence="3" id="KW-1185">Reference proteome</keyword>